<accession>A0ABY5E7U8</accession>
<reference evidence="1" key="1">
    <citation type="submission" date="2022-07" db="EMBL/GenBank/DDBJ databases">
        <title>Arcobacter roscoffensis sp. nov., a marine bacterium isolated from coastal seawater collected from Roscoff, France.</title>
        <authorList>
            <person name="Pascual J."/>
            <person name="Lepeaux C."/>
            <person name="Methner A."/>
            <person name="Overmann J."/>
        </authorList>
    </citation>
    <scope>NUCLEOTIDE SEQUENCE</scope>
    <source>
        <strain evidence="1">ARW1-2F2</strain>
    </source>
</reference>
<keyword evidence="2" id="KW-1185">Reference proteome</keyword>
<evidence type="ECO:0000313" key="1">
    <source>
        <dbReference type="EMBL" id="UTJ07599.1"/>
    </source>
</evidence>
<name>A0ABY5E7U8_9BACT</name>
<dbReference type="Proteomes" id="UP001060012">
    <property type="component" value="Chromosome"/>
</dbReference>
<sequence>MFKKIVPITLNNHKDLKVKQIDNFNFVSDIHLASVMVHEFSRAAATYPIVFLEDKANDKFRPVVMLGLEAGENLFVQEGKWKASYIPAIVRRYPFALSKTGDEDRYVICIDEDSEFVNNDEGQAIFKEDGTADEVMDRVKKYLTELQQMDLFTDKFCEDMKSENMFTPLNMKVRVGDEIKNVGGAYVINEERFNDLNNEKFVELREKKYIPVIYSHLSSLAQIERLLTFKDTSRAVTEKIEERFEEVK</sequence>
<dbReference type="Pfam" id="PF07277">
    <property type="entry name" value="SapC"/>
    <property type="match status" value="1"/>
</dbReference>
<dbReference type="EMBL" id="CP100595">
    <property type="protein sequence ID" value="UTJ07599.1"/>
    <property type="molecule type" value="Genomic_DNA"/>
</dbReference>
<proteinExistence type="predicted"/>
<organism evidence="1 2">
    <name type="scientific">Arcobacter roscoffensis</name>
    <dbReference type="NCBI Taxonomy" id="2961520"/>
    <lineage>
        <taxon>Bacteria</taxon>
        <taxon>Pseudomonadati</taxon>
        <taxon>Campylobacterota</taxon>
        <taxon>Epsilonproteobacteria</taxon>
        <taxon>Campylobacterales</taxon>
        <taxon>Arcobacteraceae</taxon>
        <taxon>Arcobacter</taxon>
    </lineage>
</organism>
<gene>
    <name evidence="1" type="ORF">NJU99_05760</name>
</gene>
<protein>
    <submittedName>
        <fullName evidence="1">SapC family protein</fullName>
    </submittedName>
</protein>
<dbReference type="RefSeq" id="WP_254577773.1">
    <property type="nucleotide sequence ID" value="NZ_CP100595.1"/>
</dbReference>
<dbReference type="InterPro" id="IPR010836">
    <property type="entry name" value="SapC"/>
</dbReference>
<evidence type="ECO:0000313" key="2">
    <source>
        <dbReference type="Proteomes" id="UP001060012"/>
    </source>
</evidence>